<name>A0A0K8W5G6_BACLA</name>
<keyword evidence="3 10" id="KW-0808">Transferase</keyword>
<evidence type="ECO:0000256" key="6">
    <source>
        <dbReference type="ARBA" id="ARBA00022989"/>
    </source>
</evidence>
<comment type="catalytic activity">
    <reaction evidence="10">
        <text>a very-long-chain acyl-CoA + malonyl-CoA + H(+) = a very-long-chain 3-oxoacyl-CoA + CO2 + CoA</text>
        <dbReference type="Rhea" id="RHEA:32727"/>
        <dbReference type="ChEBI" id="CHEBI:15378"/>
        <dbReference type="ChEBI" id="CHEBI:16526"/>
        <dbReference type="ChEBI" id="CHEBI:57287"/>
        <dbReference type="ChEBI" id="CHEBI:57384"/>
        <dbReference type="ChEBI" id="CHEBI:90725"/>
        <dbReference type="ChEBI" id="CHEBI:90736"/>
        <dbReference type="EC" id="2.3.1.199"/>
    </reaction>
</comment>
<feature type="transmembrane region" description="Helical" evidence="10">
    <location>
        <begin position="22"/>
        <end position="43"/>
    </location>
</feature>
<reference evidence="11" key="1">
    <citation type="submission" date="2015-06" db="EMBL/GenBank/DDBJ databases">
        <authorList>
            <person name="Hoefler B.C."/>
            <person name="Straight P.D."/>
        </authorList>
    </citation>
    <scope>NUCLEOTIDE SEQUENCE</scope>
</reference>
<organism evidence="11">
    <name type="scientific">Bactrocera latifrons</name>
    <name type="common">Malaysian fruit fly</name>
    <name type="synonym">Chaetodacus latifrons</name>
    <dbReference type="NCBI Taxonomy" id="174628"/>
    <lineage>
        <taxon>Eukaryota</taxon>
        <taxon>Metazoa</taxon>
        <taxon>Ecdysozoa</taxon>
        <taxon>Arthropoda</taxon>
        <taxon>Hexapoda</taxon>
        <taxon>Insecta</taxon>
        <taxon>Pterygota</taxon>
        <taxon>Neoptera</taxon>
        <taxon>Endopterygota</taxon>
        <taxon>Diptera</taxon>
        <taxon>Brachycera</taxon>
        <taxon>Muscomorpha</taxon>
        <taxon>Tephritoidea</taxon>
        <taxon>Tephritidae</taxon>
        <taxon>Bactrocera</taxon>
        <taxon>Bactrocera</taxon>
    </lineage>
</organism>
<feature type="transmembrane region" description="Helical" evidence="10">
    <location>
        <begin position="233"/>
        <end position="250"/>
    </location>
</feature>
<comment type="similarity">
    <text evidence="10">Belongs to the ELO family.</text>
</comment>
<feature type="transmembrane region" description="Helical" evidence="10">
    <location>
        <begin position="63"/>
        <end position="92"/>
    </location>
</feature>
<proteinExistence type="inferred from homology"/>
<evidence type="ECO:0000256" key="9">
    <source>
        <dbReference type="ARBA" id="ARBA00023160"/>
    </source>
</evidence>
<keyword evidence="5 10" id="KW-0276">Fatty acid metabolism</keyword>
<dbReference type="PANTHER" id="PTHR11157">
    <property type="entry name" value="FATTY ACID ACYL TRANSFERASE-RELATED"/>
    <property type="match status" value="1"/>
</dbReference>
<dbReference type="AlphaFoldDB" id="A0A0K8W5G6"/>
<evidence type="ECO:0000256" key="10">
    <source>
        <dbReference type="RuleBase" id="RU361115"/>
    </source>
</evidence>
<evidence type="ECO:0000256" key="8">
    <source>
        <dbReference type="ARBA" id="ARBA00023136"/>
    </source>
</evidence>
<feature type="transmembrane region" description="Helical" evidence="10">
    <location>
        <begin position="168"/>
        <end position="190"/>
    </location>
</feature>
<evidence type="ECO:0000256" key="3">
    <source>
        <dbReference type="ARBA" id="ARBA00022679"/>
    </source>
</evidence>
<keyword evidence="9 10" id="KW-0275">Fatty acid biosynthesis</keyword>
<dbReference type="GO" id="GO:0009922">
    <property type="term" value="F:fatty acid elongase activity"/>
    <property type="evidence" value="ECO:0007669"/>
    <property type="project" value="UniProtKB-EC"/>
</dbReference>
<evidence type="ECO:0000256" key="7">
    <source>
        <dbReference type="ARBA" id="ARBA00023098"/>
    </source>
</evidence>
<evidence type="ECO:0000256" key="2">
    <source>
        <dbReference type="ARBA" id="ARBA00022516"/>
    </source>
</evidence>
<accession>A0A0K8W5G6</accession>
<keyword evidence="2 10" id="KW-0444">Lipid biosynthesis</keyword>
<dbReference type="GO" id="GO:0030148">
    <property type="term" value="P:sphingolipid biosynthetic process"/>
    <property type="evidence" value="ECO:0007669"/>
    <property type="project" value="TreeGrafter"/>
</dbReference>
<evidence type="ECO:0000256" key="1">
    <source>
        <dbReference type="ARBA" id="ARBA00004141"/>
    </source>
</evidence>
<evidence type="ECO:0000256" key="5">
    <source>
        <dbReference type="ARBA" id="ARBA00022832"/>
    </source>
</evidence>
<comment type="subcellular location">
    <subcellularLocation>
        <location evidence="1">Membrane</location>
        <topology evidence="1">Multi-pass membrane protein</topology>
    </subcellularLocation>
</comment>
<keyword evidence="7 10" id="KW-0443">Lipid metabolism</keyword>
<gene>
    <name evidence="11" type="primary">ELOVL4_3</name>
    <name evidence="11" type="ORF">c0_g1_i3</name>
</gene>
<dbReference type="GO" id="GO:0034625">
    <property type="term" value="P:fatty acid elongation, monounsaturated fatty acid"/>
    <property type="evidence" value="ECO:0007669"/>
    <property type="project" value="TreeGrafter"/>
</dbReference>
<dbReference type="PANTHER" id="PTHR11157:SF164">
    <property type="entry name" value="ELONGATION OF VERY LONG CHAIN FATTY ACIDS PROTEIN"/>
    <property type="match status" value="1"/>
</dbReference>
<dbReference type="GO" id="GO:0019367">
    <property type="term" value="P:fatty acid elongation, saturated fatty acid"/>
    <property type="evidence" value="ECO:0007669"/>
    <property type="project" value="TreeGrafter"/>
</dbReference>
<dbReference type="GO" id="GO:0005789">
    <property type="term" value="C:endoplasmic reticulum membrane"/>
    <property type="evidence" value="ECO:0007669"/>
    <property type="project" value="TreeGrafter"/>
</dbReference>
<dbReference type="GO" id="GO:0042761">
    <property type="term" value="P:very long-chain fatty acid biosynthetic process"/>
    <property type="evidence" value="ECO:0007669"/>
    <property type="project" value="TreeGrafter"/>
</dbReference>
<dbReference type="GO" id="GO:0034626">
    <property type="term" value="P:fatty acid elongation, polyunsaturated fatty acid"/>
    <property type="evidence" value="ECO:0007669"/>
    <property type="project" value="TreeGrafter"/>
</dbReference>
<keyword evidence="8 10" id="KW-0472">Membrane</keyword>
<keyword evidence="4 10" id="KW-0812">Transmembrane</keyword>
<protein>
    <recommendedName>
        <fullName evidence="10">Elongation of very long chain fatty acids protein</fullName>
        <ecNumber evidence="10">2.3.1.199</ecNumber>
    </recommendedName>
    <alternativeName>
        <fullName evidence="10">Very-long-chain 3-oxoacyl-CoA synthase</fullName>
    </alternativeName>
</protein>
<evidence type="ECO:0000256" key="4">
    <source>
        <dbReference type="ARBA" id="ARBA00022692"/>
    </source>
</evidence>
<evidence type="ECO:0000313" key="11">
    <source>
        <dbReference type="EMBL" id="JAI46135.1"/>
    </source>
</evidence>
<sequence>MDIFPNMNEVDYSCTSNEMEEWFGLGTPMFIFAVLMAYLLLIYKILPNYMEDREPYQLKTYIIVYNAMQMLSCIYIITGIFRIASTSVFHFWDCLLLEPNSYSEYLFNRVTYFTFWLKISELSETIVFVLRKKQNQVSYLHVFHHCSTVSLIYILCTDYRGTSPLYPILLNSTVHVIMYAYYLAAAVCDAETIKRLTPIKKSITTIQMIQFVLILIQAGFLMFRCEISKWVTTYYSIVVIVIFYGFYDFYNKAYKAANNSRISNKSS</sequence>
<dbReference type="InterPro" id="IPR002076">
    <property type="entry name" value="ELO_fam"/>
</dbReference>
<dbReference type="GeneID" id="108971215"/>
<keyword evidence="6 10" id="KW-1133">Transmembrane helix</keyword>
<dbReference type="EC" id="2.3.1.199" evidence="10"/>
<feature type="transmembrane region" description="Helical" evidence="10">
    <location>
        <begin position="202"/>
        <end position="221"/>
    </location>
</feature>
<dbReference type="OrthoDB" id="434092at2759"/>
<dbReference type="Pfam" id="PF01151">
    <property type="entry name" value="ELO"/>
    <property type="match status" value="1"/>
</dbReference>
<dbReference type="EMBL" id="GDHF01006179">
    <property type="protein sequence ID" value="JAI46135.1"/>
    <property type="molecule type" value="Transcribed_RNA"/>
</dbReference>